<evidence type="ECO:0000256" key="5">
    <source>
        <dbReference type="ARBA" id="ARBA00022692"/>
    </source>
</evidence>
<comment type="caution">
    <text evidence="14">The sequence shown here is derived from an EMBL/GenBank/DDBJ whole genome shotgun (WGS) entry which is preliminary data.</text>
</comment>
<dbReference type="GO" id="GO:0005886">
    <property type="term" value="C:plasma membrane"/>
    <property type="evidence" value="ECO:0007669"/>
    <property type="project" value="UniProtKB-SubCell"/>
</dbReference>
<dbReference type="GO" id="GO:0006814">
    <property type="term" value="P:sodium ion transport"/>
    <property type="evidence" value="ECO:0007669"/>
    <property type="project" value="UniProtKB-KW"/>
</dbReference>
<evidence type="ECO:0000256" key="7">
    <source>
        <dbReference type="ARBA" id="ARBA00023053"/>
    </source>
</evidence>
<feature type="signal peptide" evidence="13">
    <location>
        <begin position="1"/>
        <end position="21"/>
    </location>
</feature>
<dbReference type="EMBL" id="JARGDH010000002">
    <property type="protein sequence ID" value="KAL0275797.1"/>
    <property type="molecule type" value="Genomic_DNA"/>
</dbReference>
<dbReference type="AlphaFoldDB" id="A0AAW2I2B6"/>
<comment type="subcellular location">
    <subcellularLocation>
        <location evidence="1">Cell membrane</location>
        <topology evidence="1">Multi-pass membrane protein</topology>
    </subcellularLocation>
</comment>
<evidence type="ECO:0000256" key="8">
    <source>
        <dbReference type="ARBA" id="ARBA00023065"/>
    </source>
</evidence>
<feature type="transmembrane region" description="Helical" evidence="12">
    <location>
        <begin position="115"/>
        <end position="135"/>
    </location>
</feature>
<gene>
    <name evidence="14" type="ORF">PYX00_003542</name>
</gene>
<feature type="transmembrane region" description="Helical" evidence="12">
    <location>
        <begin position="416"/>
        <end position="435"/>
    </location>
</feature>
<evidence type="ECO:0000256" key="12">
    <source>
        <dbReference type="SAM" id="Phobius"/>
    </source>
</evidence>
<keyword evidence="8" id="KW-0406">Ion transport</keyword>
<evidence type="ECO:0000256" key="1">
    <source>
        <dbReference type="ARBA" id="ARBA00004651"/>
    </source>
</evidence>
<dbReference type="Gene3D" id="1.20.1730.10">
    <property type="entry name" value="Sodium/glucose cotransporter"/>
    <property type="match status" value="1"/>
</dbReference>
<evidence type="ECO:0000256" key="4">
    <source>
        <dbReference type="ARBA" id="ARBA00022475"/>
    </source>
</evidence>
<feature type="transmembrane region" description="Helical" evidence="12">
    <location>
        <begin position="273"/>
        <end position="290"/>
    </location>
</feature>
<sequence>MTGNRVFVLLLVWIMFNDCGASDSETVNNTTCSDLQKNYFFAWEDYVVIFAVILISCAIGIFYCACDRKQITSSDFLLGGSKTGSFPMAMSLTSGFITAIELLGNPAEMYNFGIQLWMCCISLFLVVPLTSNLYLPVFMELRLTSCYEYLQLRFHQSARTFGSTLYIIQMVLYTSVAVYAPALALSNVTGLNVYLAVSLIYVVCIFYASQGGMKAVIITDTFQALVLIGSILAILILGNNLVGGTSVVFADSLNSKRLNFLNMYVGPGGRHDVWAVIIGGTFYWATMFCSNQASIQKYLSVETLKEAKRALWVSCWGLTLIFTINFYTGMILYSAFKNCDPVHSGEIFASDELLPYFVMKSFSYLKGIPGFFVAGIFSASLGTVAAALNSLAAVSVKDFLTGAFGISISESREAQAAKWLSITFGIISFGFVLLVEELGSVLQAALSFNGMIGGITLGMFSLGMFFPWANTKGVVIGSLSALVVILWIGIGAQIVTMQGALAPIRKETSLAECACFNSSTRLLSATESETKVFALYKISFLWYSAISFSLTVVIGILFSFLTGAKNACQVDLALLSPPIRKLMRRYRENLSESAGFPIHDKMSTKTSKIPRHFTYGIANLAVDLKDEKLPEEYVTTSS</sequence>
<feature type="transmembrane region" description="Helical" evidence="12">
    <location>
        <begin position="474"/>
        <end position="495"/>
    </location>
</feature>
<keyword evidence="6 12" id="KW-1133">Transmembrane helix</keyword>
<dbReference type="CDD" id="cd11492">
    <property type="entry name" value="SLC5sbd_NIS-SMVT"/>
    <property type="match status" value="1"/>
</dbReference>
<dbReference type="InterPro" id="IPR051163">
    <property type="entry name" value="Sodium:Solute_Symporter_SSF"/>
</dbReference>
<dbReference type="PROSITE" id="PS50283">
    <property type="entry name" value="NA_SOLUT_SYMP_3"/>
    <property type="match status" value="1"/>
</dbReference>
<protein>
    <recommendedName>
        <fullName evidence="15">Sodium-coupled monocarboxylate transporter 1</fullName>
    </recommendedName>
</protein>
<evidence type="ECO:0008006" key="15">
    <source>
        <dbReference type="Google" id="ProtNLM"/>
    </source>
</evidence>
<feature type="transmembrane region" description="Helical" evidence="12">
    <location>
        <begin position="540"/>
        <end position="561"/>
    </location>
</feature>
<keyword evidence="4" id="KW-1003">Cell membrane</keyword>
<organism evidence="14">
    <name type="scientific">Menopon gallinae</name>
    <name type="common">poultry shaft louse</name>
    <dbReference type="NCBI Taxonomy" id="328185"/>
    <lineage>
        <taxon>Eukaryota</taxon>
        <taxon>Metazoa</taxon>
        <taxon>Ecdysozoa</taxon>
        <taxon>Arthropoda</taxon>
        <taxon>Hexapoda</taxon>
        <taxon>Insecta</taxon>
        <taxon>Pterygota</taxon>
        <taxon>Neoptera</taxon>
        <taxon>Paraneoptera</taxon>
        <taxon>Psocodea</taxon>
        <taxon>Troctomorpha</taxon>
        <taxon>Phthiraptera</taxon>
        <taxon>Amblycera</taxon>
        <taxon>Menoponidae</taxon>
        <taxon>Menopon</taxon>
    </lineage>
</organism>
<comment type="similarity">
    <text evidence="2 11">Belongs to the sodium:solute symporter (SSF) (TC 2.A.21) family.</text>
</comment>
<feature type="transmembrane region" description="Helical" evidence="12">
    <location>
        <begin position="371"/>
        <end position="396"/>
    </location>
</feature>
<name>A0AAW2I2B6_9NEOP</name>
<keyword evidence="5 12" id="KW-0812">Transmembrane</keyword>
<evidence type="ECO:0000256" key="11">
    <source>
        <dbReference type="RuleBase" id="RU362091"/>
    </source>
</evidence>
<dbReference type="GO" id="GO:0015293">
    <property type="term" value="F:symporter activity"/>
    <property type="evidence" value="ECO:0007669"/>
    <property type="project" value="TreeGrafter"/>
</dbReference>
<feature type="transmembrane region" description="Helical" evidence="12">
    <location>
        <begin position="311"/>
        <end position="336"/>
    </location>
</feature>
<keyword evidence="3" id="KW-0813">Transport</keyword>
<dbReference type="PANTHER" id="PTHR42985:SF39">
    <property type="entry name" value="GH10366P"/>
    <property type="match status" value="1"/>
</dbReference>
<feature type="transmembrane region" description="Helical" evidence="12">
    <location>
        <begin position="163"/>
        <end position="185"/>
    </location>
</feature>
<feature type="chain" id="PRO_5044477047" description="Sodium-coupled monocarboxylate transporter 1" evidence="13">
    <location>
        <begin position="22"/>
        <end position="638"/>
    </location>
</feature>
<dbReference type="NCBIfam" id="TIGR00813">
    <property type="entry name" value="sss"/>
    <property type="match status" value="1"/>
</dbReference>
<evidence type="ECO:0000256" key="3">
    <source>
        <dbReference type="ARBA" id="ARBA00022448"/>
    </source>
</evidence>
<proteinExistence type="inferred from homology"/>
<reference evidence="14" key="1">
    <citation type="journal article" date="2024" name="Gigascience">
        <title>Chromosome-level genome of the poultry shaft louse Menopon gallinae provides insight into the host-switching and adaptive evolution of parasitic lice.</title>
        <authorList>
            <person name="Xu Y."/>
            <person name="Ma L."/>
            <person name="Liu S."/>
            <person name="Liang Y."/>
            <person name="Liu Q."/>
            <person name="He Z."/>
            <person name="Tian L."/>
            <person name="Duan Y."/>
            <person name="Cai W."/>
            <person name="Li H."/>
            <person name="Song F."/>
        </authorList>
    </citation>
    <scope>NUCLEOTIDE SEQUENCE</scope>
    <source>
        <strain evidence="14">Cailab_2023a</strain>
    </source>
</reference>
<keyword evidence="13" id="KW-0732">Signal</keyword>
<feature type="transmembrane region" description="Helical" evidence="12">
    <location>
        <begin position="86"/>
        <end position="103"/>
    </location>
</feature>
<keyword evidence="9 12" id="KW-0472">Membrane</keyword>
<dbReference type="InterPro" id="IPR038377">
    <property type="entry name" value="Na/Glc_symporter_sf"/>
</dbReference>
<feature type="transmembrane region" description="Helical" evidence="12">
    <location>
        <begin position="215"/>
        <end position="237"/>
    </location>
</feature>
<feature type="transmembrane region" description="Helical" evidence="12">
    <location>
        <begin position="441"/>
        <end position="462"/>
    </location>
</feature>
<dbReference type="Pfam" id="PF00474">
    <property type="entry name" value="SSF"/>
    <property type="match status" value="1"/>
</dbReference>
<dbReference type="EMBL" id="JARGDH010000002">
    <property type="protein sequence ID" value="KAL0275798.1"/>
    <property type="molecule type" value="Genomic_DNA"/>
</dbReference>
<feature type="transmembrane region" description="Helical" evidence="12">
    <location>
        <begin position="45"/>
        <end position="65"/>
    </location>
</feature>
<dbReference type="PANTHER" id="PTHR42985">
    <property type="entry name" value="SODIUM-COUPLED MONOCARBOXYLATE TRANSPORTER"/>
    <property type="match status" value="1"/>
</dbReference>
<evidence type="ECO:0000256" key="9">
    <source>
        <dbReference type="ARBA" id="ARBA00023136"/>
    </source>
</evidence>
<evidence type="ECO:0000256" key="6">
    <source>
        <dbReference type="ARBA" id="ARBA00022989"/>
    </source>
</evidence>
<evidence type="ECO:0000256" key="10">
    <source>
        <dbReference type="ARBA" id="ARBA00023201"/>
    </source>
</evidence>
<evidence type="ECO:0000256" key="2">
    <source>
        <dbReference type="ARBA" id="ARBA00006434"/>
    </source>
</evidence>
<keyword evidence="7" id="KW-0915">Sodium</keyword>
<evidence type="ECO:0000313" key="14">
    <source>
        <dbReference type="EMBL" id="KAL0275797.1"/>
    </source>
</evidence>
<dbReference type="InterPro" id="IPR001734">
    <property type="entry name" value="Na/solute_symporter"/>
</dbReference>
<keyword evidence="10" id="KW-0739">Sodium transport</keyword>
<accession>A0AAW2I2B6</accession>
<feature type="transmembrane region" description="Helical" evidence="12">
    <location>
        <begin position="191"/>
        <end position="208"/>
    </location>
</feature>
<evidence type="ECO:0000256" key="13">
    <source>
        <dbReference type="SAM" id="SignalP"/>
    </source>
</evidence>